<dbReference type="Proteomes" id="UP000320672">
    <property type="component" value="Chromosome"/>
</dbReference>
<evidence type="ECO:0000313" key="1">
    <source>
        <dbReference type="EMBL" id="QDS95695.1"/>
    </source>
</evidence>
<keyword evidence="2" id="KW-1185">Reference proteome</keyword>
<reference evidence="1 2" key="1">
    <citation type="submission" date="2019-02" db="EMBL/GenBank/DDBJ databases">
        <title>Deep-cultivation of Planctomycetes and their phenomic and genomic characterization uncovers novel biology.</title>
        <authorList>
            <person name="Wiegand S."/>
            <person name="Jogler M."/>
            <person name="Boedeker C."/>
            <person name="Pinto D."/>
            <person name="Vollmers J."/>
            <person name="Rivas-Marin E."/>
            <person name="Kohn T."/>
            <person name="Peeters S.H."/>
            <person name="Heuer A."/>
            <person name="Rast P."/>
            <person name="Oberbeckmann S."/>
            <person name="Bunk B."/>
            <person name="Jeske O."/>
            <person name="Meyerdierks A."/>
            <person name="Storesund J.E."/>
            <person name="Kallscheuer N."/>
            <person name="Luecker S."/>
            <person name="Lage O.M."/>
            <person name="Pohl T."/>
            <person name="Merkel B.J."/>
            <person name="Hornburger P."/>
            <person name="Mueller R.-W."/>
            <person name="Bruemmer F."/>
            <person name="Labrenz M."/>
            <person name="Spormann A.M."/>
            <person name="Op den Camp H."/>
            <person name="Overmann J."/>
            <person name="Amann R."/>
            <person name="Jetten M.S.M."/>
            <person name="Mascher T."/>
            <person name="Medema M.H."/>
            <person name="Devos D.P."/>
            <person name="Kaster A.-K."/>
            <person name="Ovreas L."/>
            <person name="Rohde M."/>
            <person name="Galperin M.Y."/>
            <person name="Jogler C."/>
        </authorList>
    </citation>
    <scope>NUCLEOTIDE SEQUENCE [LARGE SCALE GENOMIC DNA]</scope>
    <source>
        <strain evidence="1 2">FF011L</strain>
    </source>
</reference>
<sequence length="46" mass="4874">MKVAVGLAVLVLGIVLAGGGSAWFFFVRAQDPERSGSHKQDSDKDL</sequence>
<gene>
    <name evidence="1" type="ORF">FF011L_44950</name>
</gene>
<organism evidence="1 2">
    <name type="scientific">Roseimaritima multifibrata</name>
    <dbReference type="NCBI Taxonomy" id="1930274"/>
    <lineage>
        <taxon>Bacteria</taxon>
        <taxon>Pseudomonadati</taxon>
        <taxon>Planctomycetota</taxon>
        <taxon>Planctomycetia</taxon>
        <taxon>Pirellulales</taxon>
        <taxon>Pirellulaceae</taxon>
        <taxon>Roseimaritima</taxon>
    </lineage>
</organism>
<evidence type="ECO:0000313" key="2">
    <source>
        <dbReference type="Proteomes" id="UP000320672"/>
    </source>
</evidence>
<name>A0A517MLC5_9BACT</name>
<dbReference type="KEGG" id="rml:FF011L_44950"/>
<dbReference type="EMBL" id="CP036262">
    <property type="protein sequence ID" value="QDS95695.1"/>
    <property type="molecule type" value="Genomic_DNA"/>
</dbReference>
<dbReference type="AlphaFoldDB" id="A0A517MLC5"/>
<accession>A0A517MLC5</accession>
<protein>
    <submittedName>
        <fullName evidence="1">Uncharacterized protein</fullName>
    </submittedName>
</protein>
<proteinExistence type="predicted"/>